<reference evidence="8 9" key="1">
    <citation type="submission" date="2023-02" db="EMBL/GenBank/DDBJ databases">
        <title>LHISI_Scaffold_Assembly.</title>
        <authorList>
            <person name="Stuart O.P."/>
            <person name="Cleave R."/>
            <person name="Magrath M.J.L."/>
            <person name="Mikheyev A.S."/>
        </authorList>
    </citation>
    <scope>NUCLEOTIDE SEQUENCE [LARGE SCALE GENOMIC DNA]</scope>
    <source>
        <strain evidence="8">Daus_M_001</strain>
        <tissue evidence="8">Leg muscle</tissue>
    </source>
</reference>
<evidence type="ECO:0000256" key="6">
    <source>
        <dbReference type="ARBA" id="ARBA00022918"/>
    </source>
</evidence>
<evidence type="ECO:0000313" key="9">
    <source>
        <dbReference type="Proteomes" id="UP001159363"/>
    </source>
</evidence>
<proteinExistence type="predicted"/>
<evidence type="ECO:0000313" key="8">
    <source>
        <dbReference type="EMBL" id="KAJ8890972.1"/>
    </source>
</evidence>
<keyword evidence="1" id="KW-0808">Transferase</keyword>
<evidence type="ECO:0000256" key="4">
    <source>
        <dbReference type="ARBA" id="ARBA00022759"/>
    </source>
</evidence>
<keyword evidence="6" id="KW-0695">RNA-directed DNA polymerase</keyword>
<evidence type="ECO:0000256" key="1">
    <source>
        <dbReference type="ARBA" id="ARBA00022679"/>
    </source>
</evidence>
<dbReference type="Pfam" id="PF17917">
    <property type="entry name" value="RT_RNaseH"/>
    <property type="match status" value="1"/>
</dbReference>
<evidence type="ECO:0000259" key="7">
    <source>
        <dbReference type="Pfam" id="PF17917"/>
    </source>
</evidence>
<feature type="domain" description="Reverse transcriptase RNase H-like" evidence="7">
    <location>
        <begin position="2"/>
        <end position="66"/>
    </location>
</feature>
<dbReference type="PANTHER" id="PTHR37984:SF8">
    <property type="entry name" value="CCHC-TYPE DOMAIN-CONTAINING PROTEIN"/>
    <property type="match status" value="1"/>
</dbReference>
<dbReference type="InterPro" id="IPR041373">
    <property type="entry name" value="RT_RNaseH"/>
</dbReference>
<protein>
    <recommendedName>
        <fullName evidence="7">Reverse transcriptase RNase H-like domain-containing protein</fullName>
    </recommendedName>
</protein>
<dbReference type="Proteomes" id="UP001159363">
    <property type="component" value="Chromosome 3"/>
</dbReference>
<keyword evidence="5" id="KW-0378">Hydrolase</keyword>
<organism evidence="8 9">
    <name type="scientific">Dryococelus australis</name>
    <dbReference type="NCBI Taxonomy" id="614101"/>
    <lineage>
        <taxon>Eukaryota</taxon>
        <taxon>Metazoa</taxon>
        <taxon>Ecdysozoa</taxon>
        <taxon>Arthropoda</taxon>
        <taxon>Hexapoda</taxon>
        <taxon>Insecta</taxon>
        <taxon>Pterygota</taxon>
        <taxon>Neoptera</taxon>
        <taxon>Polyneoptera</taxon>
        <taxon>Phasmatodea</taxon>
        <taxon>Verophasmatodea</taxon>
        <taxon>Anareolatae</taxon>
        <taxon>Phasmatidae</taxon>
        <taxon>Eurycanthinae</taxon>
        <taxon>Dryococelus</taxon>
    </lineage>
</organism>
<evidence type="ECO:0000256" key="5">
    <source>
        <dbReference type="ARBA" id="ARBA00022801"/>
    </source>
</evidence>
<keyword evidence="4" id="KW-0255">Endonuclease</keyword>
<evidence type="ECO:0000256" key="3">
    <source>
        <dbReference type="ARBA" id="ARBA00022722"/>
    </source>
</evidence>
<keyword evidence="2" id="KW-0548">Nucleotidyltransferase</keyword>
<keyword evidence="9" id="KW-1185">Reference proteome</keyword>
<comment type="caution">
    <text evidence="8">The sequence shown here is derived from an EMBL/GenBank/DDBJ whole genome shotgun (WGS) entry which is preliminary data.</text>
</comment>
<keyword evidence="3" id="KW-0540">Nuclease</keyword>
<dbReference type="EMBL" id="JARBHB010000003">
    <property type="protein sequence ID" value="KAJ8890972.1"/>
    <property type="molecule type" value="Genomic_DNA"/>
</dbReference>
<dbReference type="InterPro" id="IPR050951">
    <property type="entry name" value="Retrovirus_Pol_polyprotein"/>
</dbReference>
<dbReference type="SUPFAM" id="SSF56672">
    <property type="entry name" value="DNA/RNA polymerases"/>
    <property type="match status" value="1"/>
</dbReference>
<accession>A0ABQ9I2V1</accession>
<gene>
    <name evidence="8" type="ORF">PR048_010481</name>
</gene>
<dbReference type="InterPro" id="IPR043502">
    <property type="entry name" value="DNA/RNA_pol_sf"/>
</dbReference>
<dbReference type="PANTHER" id="PTHR37984">
    <property type="entry name" value="PROTEIN CBG26694"/>
    <property type="match status" value="1"/>
</dbReference>
<evidence type="ECO:0000256" key="2">
    <source>
        <dbReference type="ARBA" id="ARBA00022695"/>
    </source>
</evidence>
<name>A0ABQ9I2V1_9NEOP</name>
<sequence>MYESRALNETEKKYAQIEKDAHAITLAYEKFHDYNLGSKVTILTDHKPLVLLLQSKPLADLTATLQRLRIHTLLRTPVSPLENNSDAEKEELFIQSVTSHTPFSDTRLEEIRMVQEMDAECGLLKKQIVEGFGDNNALFWAHRGQLSYANGLIMHGSKICPLTGDAAENPLWAHGYHQKLQTSSRICLVSYYI</sequence>